<proteinExistence type="predicted"/>
<dbReference type="RefSeq" id="XP_014158202.1">
    <property type="nucleotide sequence ID" value="XM_014302727.1"/>
</dbReference>
<keyword evidence="1" id="KW-1133">Transmembrane helix</keyword>
<gene>
    <name evidence="3" type="ORF">SARC_03461</name>
</gene>
<name>A0A0L0G5J4_9EUKA</name>
<dbReference type="GeneID" id="25903965"/>
<reference evidence="3 4" key="1">
    <citation type="submission" date="2011-02" db="EMBL/GenBank/DDBJ databases">
        <title>The Genome Sequence of Sphaeroforma arctica JP610.</title>
        <authorList>
            <consortium name="The Broad Institute Genome Sequencing Platform"/>
            <person name="Russ C."/>
            <person name="Cuomo C."/>
            <person name="Young S.K."/>
            <person name="Zeng Q."/>
            <person name="Gargeya S."/>
            <person name="Alvarado L."/>
            <person name="Berlin A."/>
            <person name="Chapman S.B."/>
            <person name="Chen Z."/>
            <person name="Freedman E."/>
            <person name="Gellesch M."/>
            <person name="Goldberg J."/>
            <person name="Griggs A."/>
            <person name="Gujja S."/>
            <person name="Heilman E."/>
            <person name="Heiman D."/>
            <person name="Howarth C."/>
            <person name="Mehta T."/>
            <person name="Neiman D."/>
            <person name="Pearson M."/>
            <person name="Roberts A."/>
            <person name="Saif S."/>
            <person name="Shea T."/>
            <person name="Shenoy N."/>
            <person name="Sisk P."/>
            <person name="Stolte C."/>
            <person name="Sykes S."/>
            <person name="White J."/>
            <person name="Yandava C."/>
            <person name="Burger G."/>
            <person name="Gray M.W."/>
            <person name="Holland P.W.H."/>
            <person name="King N."/>
            <person name="Lang F.B.F."/>
            <person name="Roger A.J."/>
            <person name="Ruiz-Trillo I."/>
            <person name="Haas B."/>
            <person name="Nusbaum C."/>
            <person name="Birren B."/>
        </authorList>
    </citation>
    <scope>NUCLEOTIDE SEQUENCE [LARGE SCALE GENOMIC DNA]</scope>
    <source>
        <strain evidence="3 4">JP610</strain>
    </source>
</reference>
<feature type="transmembrane region" description="Helical" evidence="1">
    <location>
        <begin position="35"/>
        <end position="55"/>
    </location>
</feature>
<evidence type="ECO:0008006" key="5">
    <source>
        <dbReference type="Google" id="ProtNLM"/>
    </source>
</evidence>
<feature type="transmembrane region" description="Helical" evidence="1">
    <location>
        <begin position="62"/>
        <end position="84"/>
    </location>
</feature>
<keyword evidence="4" id="KW-1185">Reference proteome</keyword>
<feature type="chain" id="PRO_5005539042" description="Transmembrane protein 107" evidence="2">
    <location>
        <begin position="18"/>
        <end position="163"/>
    </location>
</feature>
<evidence type="ECO:0000313" key="4">
    <source>
        <dbReference type="Proteomes" id="UP000054560"/>
    </source>
</evidence>
<evidence type="ECO:0000256" key="2">
    <source>
        <dbReference type="SAM" id="SignalP"/>
    </source>
</evidence>
<evidence type="ECO:0000313" key="3">
    <source>
        <dbReference type="EMBL" id="KNC84300.1"/>
    </source>
</evidence>
<keyword evidence="1" id="KW-0472">Membrane</keyword>
<sequence length="163" mass="17885">MGVVHMFSCLMTASVHAYAAWQCLDMAHSDMELEMRLAGALNFMICSLMVVLSVSGNNCTQIGVAITTSFSEFVCALVIIFSMIDRNQLTEKTMENTLHNLQEFGKGGALTTESTSFLWALLLLWLCSLHCTTVLCGMCCGGRTQTTTNVPPAQSKDEKQKKQ</sequence>
<protein>
    <recommendedName>
        <fullName evidence="5">Transmembrane protein 107</fullName>
    </recommendedName>
</protein>
<dbReference type="AlphaFoldDB" id="A0A0L0G5J4"/>
<feature type="signal peptide" evidence="2">
    <location>
        <begin position="1"/>
        <end position="17"/>
    </location>
</feature>
<dbReference type="EMBL" id="KQ241773">
    <property type="protein sequence ID" value="KNC84300.1"/>
    <property type="molecule type" value="Genomic_DNA"/>
</dbReference>
<keyword evidence="1" id="KW-0812">Transmembrane</keyword>
<dbReference type="Proteomes" id="UP000054560">
    <property type="component" value="Unassembled WGS sequence"/>
</dbReference>
<accession>A0A0L0G5J4</accession>
<feature type="transmembrane region" description="Helical" evidence="1">
    <location>
        <begin position="117"/>
        <end position="140"/>
    </location>
</feature>
<evidence type="ECO:0000256" key="1">
    <source>
        <dbReference type="SAM" id="Phobius"/>
    </source>
</evidence>
<keyword evidence="2" id="KW-0732">Signal</keyword>
<organism evidence="3 4">
    <name type="scientific">Sphaeroforma arctica JP610</name>
    <dbReference type="NCBI Taxonomy" id="667725"/>
    <lineage>
        <taxon>Eukaryota</taxon>
        <taxon>Ichthyosporea</taxon>
        <taxon>Ichthyophonida</taxon>
        <taxon>Sphaeroforma</taxon>
    </lineage>
</organism>